<keyword evidence="1" id="KW-0812">Transmembrane</keyword>
<evidence type="ECO:0000313" key="2">
    <source>
        <dbReference type="EMBL" id="MDV6314727.1"/>
    </source>
</evidence>
<organism evidence="2 3">
    <name type="scientific">Gordonia amicalis</name>
    <dbReference type="NCBI Taxonomy" id="89053"/>
    <lineage>
        <taxon>Bacteria</taxon>
        <taxon>Bacillati</taxon>
        <taxon>Actinomycetota</taxon>
        <taxon>Actinomycetes</taxon>
        <taxon>Mycobacteriales</taxon>
        <taxon>Gordoniaceae</taxon>
        <taxon>Gordonia</taxon>
    </lineage>
</organism>
<keyword evidence="1" id="KW-1133">Transmembrane helix</keyword>
<proteinExistence type="predicted"/>
<dbReference type="RefSeq" id="WP_317510424.1">
    <property type="nucleotide sequence ID" value="NZ_JAWLKH010000052.1"/>
</dbReference>
<comment type="caution">
    <text evidence="2">The sequence shown here is derived from an EMBL/GenBank/DDBJ whole genome shotgun (WGS) entry which is preliminary data.</text>
</comment>
<name>A0AAE4RAG1_9ACTN</name>
<reference evidence="2" key="1">
    <citation type="submission" date="2023-10" db="EMBL/GenBank/DDBJ databases">
        <title>Development of a sustainable strategy for remediation of hydrocarbon-contaminated territories based on the waste exchange concept.</title>
        <authorList>
            <person name="Krivoruchko A."/>
        </authorList>
    </citation>
    <scope>NUCLEOTIDE SEQUENCE</scope>
    <source>
        <strain evidence="2">IEGM 1279</strain>
    </source>
</reference>
<accession>A0AAE4RAG1</accession>
<gene>
    <name evidence="2" type="ORF">R3Q15_23140</name>
</gene>
<protein>
    <submittedName>
        <fullName evidence="2">Uncharacterized protein</fullName>
    </submittedName>
</protein>
<sequence length="365" mass="41041">MRDPFERIHTIKLALIAVSLSFAGFALMAASVWFVDDDKLSNFVFGVGDALLIAAALGIVIDHLLSKSDDERNDARLDRLLKANVSAFRESVIKGFAFDSEDLARVATPDMLDRITKNSLALRLGDPEFAEEVYEDVRDQAITADERWHDAKISVRLSMDRDTSTARVPAYIATIRWEYTTVPKHAVRRFAVVSDREDYRELVSEPGAMSAWFFRPQGGIDAGATEAFELAQFSVNGEQRTIKRSTRRRGQLFTAAIGKDLVDAGQPITIAYTYRVMLFQHGHLLHLDMEQPTRNVDIELDYSDTNIDYVNVLDFFVSSHKTSIEHMPPTVPERSVVVSHDGWVMKRSGVAFVWVSPHLAPQTHA</sequence>
<evidence type="ECO:0000313" key="3">
    <source>
        <dbReference type="Proteomes" id="UP001185922"/>
    </source>
</evidence>
<dbReference type="Proteomes" id="UP001185922">
    <property type="component" value="Unassembled WGS sequence"/>
</dbReference>
<keyword evidence="1" id="KW-0472">Membrane</keyword>
<feature type="transmembrane region" description="Helical" evidence="1">
    <location>
        <begin position="12"/>
        <end position="34"/>
    </location>
</feature>
<evidence type="ECO:0000256" key="1">
    <source>
        <dbReference type="SAM" id="Phobius"/>
    </source>
</evidence>
<dbReference type="AlphaFoldDB" id="A0AAE4RAG1"/>
<dbReference type="EMBL" id="JAWLKH010000052">
    <property type="protein sequence ID" value="MDV6314727.1"/>
    <property type="molecule type" value="Genomic_DNA"/>
</dbReference>